<feature type="non-terminal residue" evidence="4">
    <location>
        <position position="524"/>
    </location>
</feature>
<keyword evidence="1" id="KW-0378">Hydrolase</keyword>
<dbReference type="PANTHER" id="PTHR24139">
    <property type="entry name" value="CALCIUM-INDEPENDENT PHOSPHOLIPASE A2"/>
    <property type="match status" value="1"/>
</dbReference>
<sequence length="524" mass="57996">MSEKLKNNFKKLAFVKPSKCRIDPSIIYCQSRYKVVLESIKKDFKLLSDSNCYDMLFFPARINDEDSCIYSLFRDNSDESAVSPLFEQISSVLGLLYSVKFNPNSSVTKDKAWIEKMTNLCRSNPHYNAAHLAASLGYLDPFSIPGSFTNLINTCTSDSNYTPLSIAINNGDLALTSLILKMTNCDLSIRDSHGNSYLHLAALRKSSEIIKLLVDSIKSKNKFKTSKEILCLNTLNNEGYTAMFLACKLSALDCIKTLLKAGADPRISNSDLSPMHAAVQNDCVECVNLICAAFPTAINTLTRDTKLAPVVSYRSKKMLDRLVELGADPNLRDADGRSLLHMKCRQRDTDMALVLMIRDLDIDCKDVAGRTPLHLACDPSYGNLNIDLIRGLIVFGANVNLKCKSGLTARHILCRNENSKYQASKLRDLALFTLHAAGAERCASGVENCTAGCRAPTKQECERPQRLRSEASTPVEKEEELSGFSYWTSLLVGTFSRSGPEDPEALFDGSPPPSLIDHHALNDE</sequence>
<dbReference type="Pfam" id="PF12796">
    <property type="entry name" value="Ank_2"/>
    <property type="match status" value="3"/>
</dbReference>
<dbReference type="AlphaFoldDB" id="A0ABD2Q556"/>
<accession>A0ABD2Q556</accession>
<feature type="region of interest" description="Disordered" evidence="3">
    <location>
        <begin position="499"/>
        <end position="524"/>
    </location>
</feature>
<dbReference type="PROSITE" id="PS50088">
    <property type="entry name" value="ANK_REPEAT"/>
    <property type="match status" value="2"/>
</dbReference>
<name>A0ABD2Q556_9PLAT</name>
<dbReference type="SMART" id="SM00248">
    <property type="entry name" value="ANK"/>
    <property type="match status" value="6"/>
</dbReference>
<keyword evidence="2" id="KW-0040">ANK repeat</keyword>
<dbReference type="Proteomes" id="UP001626550">
    <property type="component" value="Unassembled WGS sequence"/>
</dbReference>
<feature type="repeat" description="ANK" evidence="2">
    <location>
        <begin position="238"/>
        <end position="270"/>
    </location>
</feature>
<comment type="caution">
    <text evidence="4">The sequence shown here is derived from an EMBL/GenBank/DDBJ whole genome shotgun (WGS) entry which is preliminary data.</text>
</comment>
<dbReference type="InterPro" id="IPR036770">
    <property type="entry name" value="Ankyrin_rpt-contain_sf"/>
</dbReference>
<evidence type="ECO:0000256" key="1">
    <source>
        <dbReference type="ARBA" id="ARBA00022801"/>
    </source>
</evidence>
<dbReference type="SUPFAM" id="SSF48403">
    <property type="entry name" value="Ankyrin repeat"/>
    <property type="match status" value="1"/>
</dbReference>
<evidence type="ECO:0000313" key="5">
    <source>
        <dbReference type="Proteomes" id="UP001626550"/>
    </source>
</evidence>
<dbReference type="EMBL" id="JBJKFK010001020">
    <property type="protein sequence ID" value="KAL3314362.1"/>
    <property type="molecule type" value="Genomic_DNA"/>
</dbReference>
<evidence type="ECO:0000256" key="2">
    <source>
        <dbReference type="PROSITE-ProRule" id="PRU00023"/>
    </source>
</evidence>
<organism evidence="4 5">
    <name type="scientific">Cichlidogyrus casuarinus</name>
    <dbReference type="NCBI Taxonomy" id="1844966"/>
    <lineage>
        <taxon>Eukaryota</taxon>
        <taxon>Metazoa</taxon>
        <taxon>Spiralia</taxon>
        <taxon>Lophotrochozoa</taxon>
        <taxon>Platyhelminthes</taxon>
        <taxon>Monogenea</taxon>
        <taxon>Monopisthocotylea</taxon>
        <taxon>Dactylogyridea</taxon>
        <taxon>Ancyrocephalidae</taxon>
        <taxon>Cichlidogyrus</taxon>
    </lineage>
</organism>
<keyword evidence="5" id="KW-1185">Reference proteome</keyword>
<dbReference type="PANTHER" id="PTHR24139:SF34">
    <property type="entry name" value="85_88 KDA CALCIUM-INDEPENDENT PHOSPHOLIPASE A2"/>
    <property type="match status" value="1"/>
</dbReference>
<evidence type="ECO:0000256" key="3">
    <source>
        <dbReference type="SAM" id="MobiDB-lite"/>
    </source>
</evidence>
<proteinExistence type="predicted"/>
<protein>
    <submittedName>
        <fullName evidence="4">Uncharacterized protein</fullName>
    </submittedName>
</protein>
<feature type="repeat" description="ANK" evidence="2">
    <location>
        <begin position="368"/>
        <end position="404"/>
    </location>
</feature>
<reference evidence="4 5" key="1">
    <citation type="submission" date="2024-11" db="EMBL/GenBank/DDBJ databases">
        <title>Adaptive evolution of stress response genes in parasites aligns with host niche diversity.</title>
        <authorList>
            <person name="Hahn C."/>
            <person name="Resl P."/>
        </authorList>
    </citation>
    <scope>NUCLEOTIDE SEQUENCE [LARGE SCALE GENOMIC DNA]</scope>
    <source>
        <strain evidence="4">EGGRZ-B1_66</strain>
        <tissue evidence="4">Body</tissue>
    </source>
</reference>
<dbReference type="GO" id="GO:0016787">
    <property type="term" value="F:hydrolase activity"/>
    <property type="evidence" value="ECO:0007669"/>
    <property type="project" value="UniProtKB-KW"/>
</dbReference>
<gene>
    <name evidence="4" type="ORF">Ciccas_007022</name>
</gene>
<evidence type="ECO:0000313" key="4">
    <source>
        <dbReference type="EMBL" id="KAL3314362.1"/>
    </source>
</evidence>
<dbReference type="PROSITE" id="PS50297">
    <property type="entry name" value="ANK_REP_REGION"/>
    <property type="match status" value="2"/>
</dbReference>
<dbReference type="Gene3D" id="1.25.40.20">
    <property type="entry name" value="Ankyrin repeat-containing domain"/>
    <property type="match status" value="2"/>
</dbReference>
<dbReference type="InterPro" id="IPR047148">
    <property type="entry name" value="PLPL9"/>
</dbReference>
<dbReference type="InterPro" id="IPR002110">
    <property type="entry name" value="Ankyrin_rpt"/>
</dbReference>